<feature type="domain" description="C2" evidence="2">
    <location>
        <begin position="97"/>
        <end position="216"/>
    </location>
</feature>
<evidence type="ECO:0000259" key="2">
    <source>
        <dbReference type="PROSITE" id="PS50004"/>
    </source>
</evidence>
<dbReference type="InterPro" id="IPR000008">
    <property type="entry name" value="C2_dom"/>
</dbReference>
<gene>
    <name evidence="4" type="primary">LOC103609694</name>
</gene>
<feature type="compositionally biased region" description="Basic and acidic residues" evidence="1">
    <location>
        <begin position="54"/>
        <end position="74"/>
    </location>
</feature>
<dbReference type="Pfam" id="PF15729">
    <property type="entry name" value="CTSRT"/>
    <property type="match status" value="1"/>
</dbReference>
<evidence type="ECO:0000256" key="1">
    <source>
        <dbReference type="SAM" id="MobiDB-lite"/>
    </source>
</evidence>
<evidence type="ECO:0000313" key="4">
    <source>
        <dbReference type="RefSeq" id="XP_008592214.1"/>
    </source>
</evidence>
<dbReference type="InterPro" id="IPR031462">
    <property type="entry name" value="CTSRT"/>
</dbReference>
<dbReference type="Proteomes" id="UP000694923">
    <property type="component" value="Unplaced"/>
</dbReference>
<dbReference type="RefSeq" id="XP_008592214.1">
    <property type="nucleotide sequence ID" value="XM_008593992.1"/>
</dbReference>
<dbReference type="PROSITE" id="PS50004">
    <property type="entry name" value="C2"/>
    <property type="match status" value="1"/>
</dbReference>
<organism evidence="3 4">
    <name type="scientific">Galeopterus variegatus</name>
    <name type="common">Malayan flying lemur</name>
    <name type="synonym">Cynocephalus variegatus</name>
    <dbReference type="NCBI Taxonomy" id="482537"/>
    <lineage>
        <taxon>Eukaryota</taxon>
        <taxon>Metazoa</taxon>
        <taxon>Chordata</taxon>
        <taxon>Craniata</taxon>
        <taxon>Vertebrata</taxon>
        <taxon>Euteleostomi</taxon>
        <taxon>Mammalia</taxon>
        <taxon>Eutheria</taxon>
        <taxon>Euarchontoglires</taxon>
        <taxon>Dermoptera</taxon>
        <taxon>Cynocephalidae</taxon>
        <taxon>Galeopterus</taxon>
    </lineage>
</organism>
<dbReference type="PANTHER" id="PTHR21665:SF2">
    <property type="entry name" value="CATION CHANNEL SPERM-ASSOCIATED TARGETING SUBUNIT TAU"/>
    <property type="match status" value="1"/>
</dbReference>
<proteinExistence type="predicted"/>
<dbReference type="SUPFAM" id="SSF49562">
    <property type="entry name" value="C2 domain (Calcium/lipid-binding domain, CaLB)"/>
    <property type="match status" value="1"/>
</dbReference>
<keyword evidence="3" id="KW-1185">Reference proteome</keyword>
<name>A0ABM0SH73_GALVR</name>
<dbReference type="InterPro" id="IPR048363">
    <property type="entry name" value="CTSRT_C2"/>
</dbReference>
<dbReference type="InterPro" id="IPR035892">
    <property type="entry name" value="C2_domain_sf"/>
</dbReference>
<evidence type="ECO:0000313" key="3">
    <source>
        <dbReference type="Proteomes" id="UP000694923"/>
    </source>
</evidence>
<dbReference type="PANTHER" id="PTHR21665">
    <property type="entry name" value="CATION CHANNEL SPERM-ASSOCIATED TARGETING SUBUNIT TAU"/>
    <property type="match status" value="1"/>
</dbReference>
<feature type="region of interest" description="Disordered" evidence="1">
    <location>
        <begin position="26"/>
        <end position="74"/>
    </location>
</feature>
<protein>
    <submittedName>
        <fullName evidence="4">Amyotrophic lateral sclerosis 2 chromosomal region candidate gene 11 protein-like</fullName>
    </submittedName>
</protein>
<feature type="non-terminal residue" evidence="4">
    <location>
        <position position="216"/>
    </location>
</feature>
<accession>A0ABM0SH73</accession>
<reference evidence="4" key="1">
    <citation type="submission" date="2025-08" db="UniProtKB">
        <authorList>
            <consortium name="RefSeq"/>
        </authorList>
    </citation>
    <scope>IDENTIFICATION</scope>
</reference>
<dbReference type="GeneID" id="103609694"/>
<sequence>MQPPQETRRLSTTIDNRGGLIHSLFTSPALQRTPHGSPDTTHVRGSEVSSVRYVQDHGRTALPKDKDKDNKESTGRRLLNMLRKTLKGSESEEQEVVPETPTLEPFGDVVGCLAVHIKNCGHFMPKISLLHYTNLFIRISINNVVKYTKFHSLLSKNNEKNPAIKFGEIKYFSVQVPRRQDDERNNIHLELMQYDNIKKNPLLLGSVQVHLYEVIQ</sequence>